<evidence type="ECO:0000256" key="1">
    <source>
        <dbReference type="ARBA" id="ARBA00004370"/>
    </source>
</evidence>
<dbReference type="Pfam" id="PF21305">
    <property type="entry name" value="type_II_gspD_N0"/>
    <property type="match status" value="1"/>
</dbReference>
<dbReference type="PANTHER" id="PTHR30604">
    <property type="entry name" value="PROTEIN TRANSPORT PROTEIN HOFQ"/>
    <property type="match status" value="1"/>
</dbReference>
<keyword evidence="5" id="KW-0472">Membrane</keyword>
<keyword evidence="2 8" id="KW-0813">Transport</keyword>
<evidence type="ECO:0000256" key="8">
    <source>
        <dbReference type="RuleBase" id="RU004004"/>
    </source>
</evidence>
<gene>
    <name evidence="11" type="primary">pilQ</name>
    <name evidence="11" type="ORF">ENR23_06140</name>
</gene>
<dbReference type="InterPro" id="IPR013355">
    <property type="entry name" value="Pilus_4_PilQ"/>
</dbReference>
<dbReference type="InterPro" id="IPR004846">
    <property type="entry name" value="T2SS/T3SS_dom"/>
</dbReference>
<dbReference type="Gene3D" id="3.30.1370.130">
    <property type="match status" value="1"/>
</dbReference>
<dbReference type="Gene3D" id="3.30.1370.120">
    <property type="match status" value="1"/>
</dbReference>
<evidence type="ECO:0000259" key="10">
    <source>
        <dbReference type="SMART" id="SM00965"/>
    </source>
</evidence>
<dbReference type="NCBIfam" id="TIGR02515">
    <property type="entry name" value="IV_pilus_PilQ"/>
    <property type="match status" value="1"/>
</dbReference>
<dbReference type="InterPro" id="IPR038591">
    <property type="entry name" value="NolW-like_sf"/>
</dbReference>
<keyword evidence="4 9" id="KW-0732">Signal</keyword>
<name>A0A832I3L8_UNCEI</name>
<keyword evidence="6" id="KW-0998">Cell outer membrane</keyword>
<evidence type="ECO:0000256" key="9">
    <source>
        <dbReference type="SAM" id="SignalP"/>
    </source>
</evidence>
<dbReference type="InterPro" id="IPR051808">
    <property type="entry name" value="Type_IV_pilus_biogenesis"/>
</dbReference>
<organism evidence="11">
    <name type="scientific">Eiseniibacteriota bacterium</name>
    <dbReference type="NCBI Taxonomy" id="2212470"/>
    <lineage>
        <taxon>Bacteria</taxon>
        <taxon>Candidatus Eiseniibacteriota</taxon>
    </lineage>
</organism>
<dbReference type="InterPro" id="IPR005644">
    <property type="entry name" value="NolW-like"/>
</dbReference>
<keyword evidence="3" id="KW-0812">Transmembrane</keyword>
<reference evidence="11" key="1">
    <citation type="journal article" date="2020" name="mSystems">
        <title>Genome- and Community-Level Interaction Insights into Carbon Utilization and Element Cycling Functions of Hydrothermarchaeota in Hydrothermal Sediment.</title>
        <authorList>
            <person name="Zhou Z."/>
            <person name="Liu Y."/>
            <person name="Xu W."/>
            <person name="Pan J."/>
            <person name="Luo Z.H."/>
            <person name="Li M."/>
        </authorList>
    </citation>
    <scope>NUCLEOTIDE SEQUENCE [LARGE SCALE GENOMIC DNA]</scope>
    <source>
        <strain evidence="11">SpSt-381</strain>
    </source>
</reference>
<dbReference type="GO" id="GO:0009279">
    <property type="term" value="C:cell outer membrane"/>
    <property type="evidence" value="ECO:0007669"/>
    <property type="project" value="UniProtKB-SubCell"/>
</dbReference>
<dbReference type="InterPro" id="IPR011662">
    <property type="entry name" value="Secretin/TonB_short_N"/>
</dbReference>
<feature type="domain" description="Secretin/TonB short N-terminal" evidence="10">
    <location>
        <begin position="69"/>
        <end position="117"/>
    </location>
</feature>
<evidence type="ECO:0000256" key="2">
    <source>
        <dbReference type="ARBA" id="ARBA00022448"/>
    </source>
</evidence>
<dbReference type="InterPro" id="IPR049371">
    <property type="entry name" value="GspD-like_N0"/>
</dbReference>
<accession>A0A832I3L8</accession>
<comment type="caution">
    <text evidence="11">The sequence shown here is derived from an EMBL/GenBank/DDBJ whole genome shotgun (WGS) entry which is preliminary data.</text>
</comment>
<proteinExistence type="inferred from homology"/>
<evidence type="ECO:0000256" key="4">
    <source>
        <dbReference type="ARBA" id="ARBA00022729"/>
    </source>
</evidence>
<evidence type="ECO:0000256" key="6">
    <source>
        <dbReference type="ARBA" id="ARBA00023237"/>
    </source>
</evidence>
<comment type="subcellular location">
    <subcellularLocation>
        <location evidence="8">Cell outer membrane</location>
    </subcellularLocation>
    <subcellularLocation>
        <location evidence="1">Membrane</location>
    </subcellularLocation>
</comment>
<evidence type="ECO:0000256" key="3">
    <source>
        <dbReference type="ARBA" id="ARBA00022692"/>
    </source>
</evidence>
<comment type="similarity">
    <text evidence="7">Belongs to the bacterial secretin family.</text>
</comment>
<dbReference type="PANTHER" id="PTHR30604:SF1">
    <property type="entry name" value="DNA UTILIZATION PROTEIN HOFQ"/>
    <property type="match status" value="1"/>
</dbReference>
<evidence type="ECO:0000256" key="5">
    <source>
        <dbReference type="ARBA" id="ARBA00023136"/>
    </source>
</evidence>
<sequence length="454" mass="48739">MRSAKGLIGLVLTVAAFAALSTAPAAAQQPSSTMQQVGLVRTGAGTFSLDVEGADIRTVVRAIAEFSGRNIVVGKDVKGTVKVSLRNVGWQEAFRSVLRSTGLDYVDDNGILRVDDMTKLHAEMVDREQARARAAELVPLETRIVKLNYANAAELMGALQNSLTKRGSIQVERRTNSIIISDLESQVDKVEAMAMKLDSETPQIEITAKLVDVDAEALRGLGVEWNVGPTDGTDAEFFSSVPAPGAQYLNPGNDGNNALGGSQNTSIADPAATITYGIAKSWGFIEAQLSMLEQNRKANIISNPRITTVDNREAKILVGQKIPLIVQDIAGNPVSQLQTIGIQLKVTPHLTQEKKIIMDLHPEVSDLSTQSTVQGGVIINTSEADTRVMVEDGQTAVIGGLIRTNDSNVRKGIPLLKDVPLIGALFRSDNTVRQNRELIIFVTPKIIQTMAAAE</sequence>
<dbReference type="InterPro" id="IPR001775">
    <property type="entry name" value="GspD/PilQ"/>
</dbReference>
<dbReference type="EMBL" id="DSQF01000012">
    <property type="protein sequence ID" value="HGZ42994.1"/>
    <property type="molecule type" value="Genomic_DNA"/>
</dbReference>
<feature type="signal peptide" evidence="9">
    <location>
        <begin position="1"/>
        <end position="27"/>
    </location>
</feature>
<dbReference type="SMART" id="SM00965">
    <property type="entry name" value="STN"/>
    <property type="match status" value="1"/>
</dbReference>
<dbReference type="Pfam" id="PF00263">
    <property type="entry name" value="Secretin"/>
    <property type="match status" value="1"/>
</dbReference>
<dbReference type="PRINTS" id="PR00811">
    <property type="entry name" value="BCTERIALGSPD"/>
</dbReference>
<dbReference type="GO" id="GO:0009306">
    <property type="term" value="P:protein secretion"/>
    <property type="evidence" value="ECO:0007669"/>
    <property type="project" value="InterPro"/>
</dbReference>
<evidence type="ECO:0000313" key="11">
    <source>
        <dbReference type="EMBL" id="HGZ42994.1"/>
    </source>
</evidence>
<dbReference type="AlphaFoldDB" id="A0A832I3L8"/>
<evidence type="ECO:0000256" key="7">
    <source>
        <dbReference type="RuleBase" id="RU004003"/>
    </source>
</evidence>
<feature type="chain" id="PRO_5032645862" evidence="9">
    <location>
        <begin position="28"/>
        <end position="454"/>
    </location>
</feature>
<dbReference type="Pfam" id="PF03958">
    <property type="entry name" value="Secretin_N"/>
    <property type="match status" value="1"/>
</dbReference>
<protein>
    <submittedName>
        <fullName evidence="11">Type IV pilus secretin PilQ</fullName>
    </submittedName>
</protein>